<dbReference type="InterPro" id="IPR029063">
    <property type="entry name" value="SAM-dependent_MTases_sf"/>
</dbReference>
<feature type="active site" evidence="6">
    <location>
        <position position="391"/>
    </location>
</feature>
<evidence type="ECO:0000256" key="2">
    <source>
        <dbReference type="ARBA" id="ARBA00022603"/>
    </source>
</evidence>
<evidence type="ECO:0000256" key="6">
    <source>
        <dbReference type="PIRSR" id="PIRSR003085-1"/>
    </source>
</evidence>
<dbReference type="EMBL" id="VDMN01000002">
    <property type="protein sequence ID" value="TNM63389.1"/>
    <property type="molecule type" value="Genomic_DNA"/>
</dbReference>
<dbReference type="GO" id="GO:0008168">
    <property type="term" value="F:methyltransferase activity"/>
    <property type="evidence" value="ECO:0007669"/>
    <property type="project" value="UniProtKB-KW"/>
</dbReference>
<dbReference type="Proteomes" id="UP000311605">
    <property type="component" value="Unassembled WGS sequence"/>
</dbReference>
<dbReference type="InterPro" id="IPR050723">
    <property type="entry name" value="CFA/CMAS"/>
</dbReference>
<comment type="caution">
    <text evidence="7">The sequence shown here is derived from an EMBL/GenBank/DDBJ whole genome shotgun (WGS) entry which is preliminary data.</text>
</comment>
<gene>
    <name evidence="7" type="ORF">FHP24_11260</name>
</gene>
<dbReference type="InterPro" id="IPR003333">
    <property type="entry name" value="CMAS"/>
</dbReference>
<evidence type="ECO:0000256" key="3">
    <source>
        <dbReference type="ARBA" id="ARBA00022679"/>
    </source>
</evidence>
<protein>
    <submittedName>
        <fullName evidence="7">Class I SAM-dependent methyltransferase</fullName>
    </submittedName>
</protein>
<evidence type="ECO:0000256" key="1">
    <source>
        <dbReference type="ARBA" id="ARBA00010815"/>
    </source>
</evidence>
<dbReference type="Pfam" id="PF02353">
    <property type="entry name" value="CMAS"/>
    <property type="match status" value="1"/>
</dbReference>
<reference evidence="7 8" key="1">
    <citation type="submission" date="2019-06" db="EMBL/GenBank/DDBJ databases">
        <title>The draft genome of Rhizobium smilacinae PTYR-5.</title>
        <authorList>
            <person name="Liu L."/>
            <person name="Li L."/>
            <person name="Zhang X."/>
        </authorList>
    </citation>
    <scope>NUCLEOTIDE SEQUENCE [LARGE SCALE GENOMIC DNA]</scope>
    <source>
        <strain evidence="7 8">PTYR-5</strain>
    </source>
</reference>
<dbReference type="GO" id="GO:0032259">
    <property type="term" value="P:methylation"/>
    <property type="evidence" value="ECO:0007669"/>
    <property type="project" value="UniProtKB-KW"/>
</dbReference>
<dbReference type="OrthoDB" id="9782855at2"/>
<dbReference type="SUPFAM" id="SSF53335">
    <property type="entry name" value="S-adenosyl-L-methionine-dependent methyltransferases"/>
    <property type="match status" value="1"/>
</dbReference>
<comment type="similarity">
    <text evidence="1">Belongs to the CFA/CMAS family.</text>
</comment>
<proteinExistence type="inferred from homology"/>
<dbReference type="RefSeq" id="WP_139676302.1">
    <property type="nucleotide sequence ID" value="NZ_VDMN01000002.1"/>
</dbReference>
<accession>A0A5C4XJN3</accession>
<keyword evidence="5" id="KW-0443">Lipid metabolism</keyword>
<dbReference type="PANTHER" id="PTHR43667:SF2">
    <property type="entry name" value="FATTY ACID C-METHYL TRANSFERASE"/>
    <property type="match status" value="1"/>
</dbReference>
<dbReference type="GO" id="GO:0008610">
    <property type="term" value="P:lipid biosynthetic process"/>
    <property type="evidence" value="ECO:0007669"/>
    <property type="project" value="InterPro"/>
</dbReference>
<evidence type="ECO:0000313" key="8">
    <source>
        <dbReference type="Proteomes" id="UP000311605"/>
    </source>
</evidence>
<dbReference type="PANTHER" id="PTHR43667">
    <property type="entry name" value="CYCLOPROPANE-FATTY-ACYL-PHOSPHOLIPID SYNTHASE"/>
    <property type="match status" value="1"/>
</dbReference>
<evidence type="ECO:0000256" key="4">
    <source>
        <dbReference type="ARBA" id="ARBA00022691"/>
    </source>
</evidence>
<dbReference type="CDD" id="cd02440">
    <property type="entry name" value="AdoMet_MTases"/>
    <property type="match status" value="1"/>
</dbReference>
<name>A0A5C4XJN3_9HYPH</name>
<dbReference type="PIRSF" id="PIRSF003085">
    <property type="entry name" value="CMAS"/>
    <property type="match status" value="1"/>
</dbReference>
<keyword evidence="8" id="KW-1185">Reference proteome</keyword>
<evidence type="ECO:0000313" key="7">
    <source>
        <dbReference type="EMBL" id="TNM63389.1"/>
    </source>
</evidence>
<sequence length="419" mass="46592">MSWPDEVTGTQLELSQAPAEFGWAGTMLARFLADISHGHIKIVLPSGQVINKQGSCPGPEAIILIRNWRMLRRMIAAGDIGFAEGFIEGDWTTPDLTSVIRFAAGNSKALAPAIEGSLPMRVLNRIKHLFRANTKRGSRKNIEAHYDLGNDFYALWLDASMLYSSAIFDETTRTLEEAQKKKLCRIGEKLKLTGGESVLEIGCGWGALATHLAKVKGVKVTGITLSPSQLSWAKGATEQSGLSGDVTLRLQDYRDTDGQFDRIVSIEMFEAVGEAYWLSYFNTLKRCLKPGGSAVLQIISIEEERFKTYRGGTDFIQKYVFPGGFLPSDNALSESVAAAGLRVREIEHFGTSYARTLAEWRIRFEESWPQIAALGFDERFRRLWLYYLCYCQAGFEEGTINVGLYTIEHASEQQEGGLS</sequence>
<organism evidence="7 8">
    <name type="scientific">Aliirhizobium smilacinae</name>
    <dbReference type="NCBI Taxonomy" id="1395944"/>
    <lineage>
        <taxon>Bacteria</taxon>
        <taxon>Pseudomonadati</taxon>
        <taxon>Pseudomonadota</taxon>
        <taxon>Alphaproteobacteria</taxon>
        <taxon>Hyphomicrobiales</taxon>
        <taxon>Rhizobiaceae</taxon>
        <taxon>Aliirhizobium</taxon>
    </lineage>
</organism>
<keyword evidence="3 7" id="KW-0808">Transferase</keyword>
<keyword evidence="2 7" id="KW-0489">Methyltransferase</keyword>
<keyword evidence="4" id="KW-0949">S-adenosyl-L-methionine</keyword>
<evidence type="ECO:0000256" key="5">
    <source>
        <dbReference type="ARBA" id="ARBA00023098"/>
    </source>
</evidence>
<dbReference type="AlphaFoldDB" id="A0A5C4XJN3"/>
<dbReference type="Gene3D" id="3.40.50.150">
    <property type="entry name" value="Vaccinia Virus protein VP39"/>
    <property type="match status" value="1"/>
</dbReference>